<dbReference type="InterPro" id="IPR004843">
    <property type="entry name" value="Calcineurin-like_PHP"/>
</dbReference>
<evidence type="ECO:0000313" key="4">
    <source>
        <dbReference type="Proteomes" id="UP000242188"/>
    </source>
</evidence>
<dbReference type="EMBL" id="NEDP02002059">
    <property type="protein sequence ID" value="OWF51856.1"/>
    <property type="molecule type" value="Genomic_DNA"/>
</dbReference>
<protein>
    <submittedName>
        <fullName evidence="3">Manganese-dependent ADP-ribose/CDP-alcohol diphosphatase</fullName>
    </submittedName>
</protein>
<dbReference type="Proteomes" id="UP000242188">
    <property type="component" value="Unassembled WGS sequence"/>
</dbReference>
<organism evidence="3 4">
    <name type="scientific">Mizuhopecten yessoensis</name>
    <name type="common">Japanese scallop</name>
    <name type="synonym">Patinopecten yessoensis</name>
    <dbReference type="NCBI Taxonomy" id="6573"/>
    <lineage>
        <taxon>Eukaryota</taxon>
        <taxon>Metazoa</taxon>
        <taxon>Spiralia</taxon>
        <taxon>Lophotrochozoa</taxon>
        <taxon>Mollusca</taxon>
        <taxon>Bivalvia</taxon>
        <taxon>Autobranchia</taxon>
        <taxon>Pteriomorphia</taxon>
        <taxon>Pectinida</taxon>
        <taxon>Pectinoidea</taxon>
        <taxon>Pectinidae</taxon>
        <taxon>Mizuhopecten</taxon>
    </lineage>
</organism>
<sequence>MAQHCPKSPSSSSDPLCTFGIIADVQYGDLEEKYNFHKTRLRNYRKSLDLLERAVTNWTADGVDCVLQLGDIIDGFNKPQKASESALSSVIDVLNVFPGPVYHTWGNHELCNFTQEELMKSVLFSGSMPQCACPEGKSYYSFNLHRKLKVVVLNCYEISMLGLPEDSAEYKQANELILKHNPNKSLCNPDGLDGTRRRFVKLNGLVSDSQLEWLKETLQRATEEQENVIIMGHVPICEQSADGMFLCLNYTEIMATISTYNTCVLCYFAGHYHEGGSHVDSSGILHVTFAGIIESQEMDAYATAYLYNDRLVIQGKGSYSSYETKLKFPCNNV</sequence>
<dbReference type="Gene3D" id="3.60.21.10">
    <property type="match status" value="1"/>
</dbReference>
<dbReference type="PANTHER" id="PTHR16509:SF1">
    <property type="entry name" value="MANGANESE-DEPENDENT ADP-RIBOSE_CDP-ALCOHOL DIPHOSPHATASE"/>
    <property type="match status" value="1"/>
</dbReference>
<gene>
    <name evidence="3" type="ORF">KP79_PYT05664</name>
</gene>
<dbReference type="Pfam" id="PF00149">
    <property type="entry name" value="Metallophos"/>
    <property type="match status" value="1"/>
</dbReference>
<feature type="domain" description="Calcineurin-like phosphoesterase" evidence="2">
    <location>
        <begin position="19"/>
        <end position="273"/>
    </location>
</feature>
<accession>A0A210QSZ3</accession>
<evidence type="ECO:0000313" key="3">
    <source>
        <dbReference type="EMBL" id="OWF51856.1"/>
    </source>
</evidence>
<dbReference type="PANTHER" id="PTHR16509">
    <property type="match status" value="1"/>
</dbReference>
<dbReference type="STRING" id="6573.A0A210QSZ3"/>
<dbReference type="GO" id="GO:0047631">
    <property type="term" value="F:ADP-ribose diphosphatase activity"/>
    <property type="evidence" value="ECO:0007669"/>
    <property type="project" value="TreeGrafter"/>
</dbReference>
<dbReference type="GO" id="GO:0030145">
    <property type="term" value="F:manganese ion binding"/>
    <property type="evidence" value="ECO:0007669"/>
    <property type="project" value="TreeGrafter"/>
</dbReference>
<reference evidence="3 4" key="1">
    <citation type="journal article" date="2017" name="Nat. Ecol. Evol.">
        <title>Scallop genome provides insights into evolution of bilaterian karyotype and development.</title>
        <authorList>
            <person name="Wang S."/>
            <person name="Zhang J."/>
            <person name="Jiao W."/>
            <person name="Li J."/>
            <person name="Xun X."/>
            <person name="Sun Y."/>
            <person name="Guo X."/>
            <person name="Huan P."/>
            <person name="Dong B."/>
            <person name="Zhang L."/>
            <person name="Hu X."/>
            <person name="Sun X."/>
            <person name="Wang J."/>
            <person name="Zhao C."/>
            <person name="Wang Y."/>
            <person name="Wang D."/>
            <person name="Huang X."/>
            <person name="Wang R."/>
            <person name="Lv J."/>
            <person name="Li Y."/>
            <person name="Zhang Z."/>
            <person name="Liu B."/>
            <person name="Lu W."/>
            <person name="Hui Y."/>
            <person name="Liang J."/>
            <person name="Zhou Z."/>
            <person name="Hou R."/>
            <person name="Li X."/>
            <person name="Liu Y."/>
            <person name="Li H."/>
            <person name="Ning X."/>
            <person name="Lin Y."/>
            <person name="Zhao L."/>
            <person name="Xing Q."/>
            <person name="Dou J."/>
            <person name="Li Y."/>
            <person name="Mao J."/>
            <person name="Guo H."/>
            <person name="Dou H."/>
            <person name="Li T."/>
            <person name="Mu C."/>
            <person name="Jiang W."/>
            <person name="Fu Q."/>
            <person name="Fu X."/>
            <person name="Miao Y."/>
            <person name="Liu J."/>
            <person name="Yu Q."/>
            <person name="Li R."/>
            <person name="Liao H."/>
            <person name="Li X."/>
            <person name="Kong Y."/>
            <person name="Jiang Z."/>
            <person name="Chourrout D."/>
            <person name="Li R."/>
            <person name="Bao Z."/>
        </authorList>
    </citation>
    <scope>NUCLEOTIDE SEQUENCE [LARGE SCALE GENOMIC DNA]</scope>
    <source>
        <strain evidence="3 4">PY_sf001</strain>
    </source>
</reference>
<keyword evidence="1" id="KW-0175">Coiled coil</keyword>
<proteinExistence type="predicted"/>
<evidence type="ECO:0000259" key="2">
    <source>
        <dbReference type="Pfam" id="PF00149"/>
    </source>
</evidence>
<name>A0A210QSZ3_MIZYE</name>
<dbReference type="SUPFAM" id="SSF56300">
    <property type="entry name" value="Metallo-dependent phosphatases"/>
    <property type="match status" value="1"/>
</dbReference>
<dbReference type="GO" id="GO:0047734">
    <property type="term" value="F:CDP-glycerol diphosphatase activity"/>
    <property type="evidence" value="ECO:0007669"/>
    <property type="project" value="TreeGrafter"/>
</dbReference>
<feature type="coiled-coil region" evidence="1">
    <location>
        <begin position="34"/>
        <end position="61"/>
    </location>
</feature>
<dbReference type="InterPro" id="IPR029052">
    <property type="entry name" value="Metallo-depent_PP-like"/>
</dbReference>
<keyword evidence="4" id="KW-1185">Reference proteome</keyword>
<dbReference type="GO" id="GO:0008663">
    <property type="term" value="F:2',3'-cyclic-nucleotide 2'-phosphodiesterase activity"/>
    <property type="evidence" value="ECO:0007669"/>
    <property type="project" value="TreeGrafter"/>
</dbReference>
<comment type="caution">
    <text evidence="3">The sequence shown here is derived from an EMBL/GenBank/DDBJ whole genome shotgun (WGS) entry which is preliminary data.</text>
</comment>
<evidence type="ECO:0000256" key="1">
    <source>
        <dbReference type="SAM" id="Coils"/>
    </source>
</evidence>
<dbReference type="AlphaFoldDB" id="A0A210QSZ3"/>
<dbReference type="OrthoDB" id="9675250at2759"/>